<keyword evidence="1" id="KW-0732">Signal</keyword>
<feature type="signal peptide" evidence="1">
    <location>
        <begin position="1"/>
        <end position="23"/>
    </location>
</feature>
<evidence type="ECO:0000313" key="4">
    <source>
        <dbReference type="Proteomes" id="UP000020773"/>
    </source>
</evidence>
<proteinExistence type="predicted"/>
<dbReference type="RefSeq" id="WP_005796546.1">
    <property type="nucleotide sequence ID" value="NZ_JGDB01000016.1"/>
</dbReference>
<evidence type="ECO:0000256" key="1">
    <source>
        <dbReference type="SAM" id="SignalP"/>
    </source>
</evidence>
<dbReference type="PATRIC" id="fig|1339316.3.peg.743"/>
<name>A0A015U6R8_BACFG</name>
<feature type="chain" id="PRO_5001477449" description="DUF4384 domain-containing protein" evidence="1">
    <location>
        <begin position="24"/>
        <end position="265"/>
    </location>
</feature>
<gene>
    <name evidence="3" type="ORF">M125_0755</name>
</gene>
<organism evidence="3 4">
    <name type="scientific">Bacteroides fragilis str. 3998T(B)3</name>
    <dbReference type="NCBI Taxonomy" id="1339316"/>
    <lineage>
        <taxon>Bacteria</taxon>
        <taxon>Pseudomonadati</taxon>
        <taxon>Bacteroidota</taxon>
        <taxon>Bacteroidia</taxon>
        <taxon>Bacteroidales</taxon>
        <taxon>Bacteroidaceae</taxon>
        <taxon>Bacteroides</taxon>
    </lineage>
</organism>
<evidence type="ECO:0000259" key="2">
    <source>
        <dbReference type="Pfam" id="PF14326"/>
    </source>
</evidence>
<evidence type="ECO:0000313" key="3">
    <source>
        <dbReference type="EMBL" id="EXY92524.1"/>
    </source>
</evidence>
<dbReference type="Proteomes" id="UP000020773">
    <property type="component" value="Unassembled WGS sequence"/>
</dbReference>
<dbReference type="Pfam" id="PF14326">
    <property type="entry name" value="DUF4384"/>
    <property type="match status" value="1"/>
</dbReference>
<sequence>MNVNRLLGILAILLLTAASALYAQKPVKVKGVQGRWQVSDDITLKQAEERAFMEAKKAALQKAGVMENVWSVFGQITQEDGQELHEAYSQMNVLAIGGMVNVTNKKVEEVWDTDTRSLYKVVTIDAEVRKEDKSDSSYALEVKGVETLYREGDVFHCKLTIHGTDSYLKFFWFDSNGGALLYPNSYEPNTLLKAGKEYAIPFSNAVDYRMEKQHGKESEKINMMMVATKEDIPFTKEVTYQNVLEWVYSIPAVQRCAFYDMVLIK</sequence>
<dbReference type="EMBL" id="JGDB01000016">
    <property type="protein sequence ID" value="EXY92524.1"/>
    <property type="molecule type" value="Genomic_DNA"/>
</dbReference>
<comment type="caution">
    <text evidence="3">The sequence shown here is derived from an EMBL/GenBank/DDBJ whole genome shotgun (WGS) entry which is preliminary data.</text>
</comment>
<reference evidence="3 4" key="1">
    <citation type="submission" date="2014-02" db="EMBL/GenBank/DDBJ databases">
        <authorList>
            <person name="Sears C."/>
            <person name="Carroll K."/>
            <person name="Sack B.R."/>
            <person name="Qadri F."/>
            <person name="Myers L.L."/>
            <person name="Chung G.-T."/>
            <person name="Escheverria P."/>
            <person name="Fraser C.M."/>
            <person name="Sadzewicz L."/>
            <person name="Shefchek K.A."/>
            <person name="Tallon L."/>
            <person name="Das S.P."/>
            <person name="Daugherty S."/>
            <person name="Mongodin E.F."/>
        </authorList>
    </citation>
    <scope>NUCLEOTIDE SEQUENCE [LARGE SCALE GENOMIC DNA]</scope>
    <source>
        <strain evidence="4">3998T(B)3</strain>
    </source>
</reference>
<accession>A0A015U6R8</accession>
<dbReference type="AlphaFoldDB" id="A0A015U6R8"/>
<dbReference type="InterPro" id="IPR025493">
    <property type="entry name" value="DUF4384"/>
</dbReference>
<feature type="domain" description="DUF4384" evidence="2">
    <location>
        <begin position="149"/>
        <end position="218"/>
    </location>
</feature>
<protein>
    <recommendedName>
        <fullName evidence="2">DUF4384 domain-containing protein</fullName>
    </recommendedName>
</protein>